<gene>
    <name evidence="2" type="ORF">POF43_019800</name>
</gene>
<accession>A0ABT6W3Q8</accession>
<comment type="caution">
    <text evidence="2">The sequence shown here is derived from an EMBL/GenBank/DDBJ whole genome shotgun (WGS) entry which is preliminary data.</text>
</comment>
<organism evidence="2 3">
    <name type="scientific">Streptantibioticus silvisoli</name>
    <dbReference type="NCBI Taxonomy" id="2705255"/>
    <lineage>
        <taxon>Bacteria</taxon>
        <taxon>Bacillati</taxon>
        <taxon>Actinomycetota</taxon>
        <taxon>Actinomycetes</taxon>
        <taxon>Kitasatosporales</taxon>
        <taxon>Streptomycetaceae</taxon>
        <taxon>Streptantibioticus</taxon>
    </lineage>
</organism>
<evidence type="ECO:0000259" key="1">
    <source>
        <dbReference type="Pfam" id="PF17765"/>
    </source>
</evidence>
<dbReference type="EMBL" id="JAAGKO020000029">
    <property type="protein sequence ID" value="MDI5964939.1"/>
    <property type="molecule type" value="Genomic_DNA"/>
</dbReference>
<evidence type="ECO:0000313" key="3">
    <source>
        <dbReference type="Proteomes" id="UP001156398"/>
    </source>
</evidence>
<dbReference type="PANTHER" id="PTHR35010">
    <property type="entry name" value="BLL4672 PROTEIN-RELATED"/>
    <property type="match status" value="1"/>
</dbReference>
<evidence type="ECO:0000313" key="2">
    <source>
        <dbReference type="EMBL" id="MDI5964939.1"/>
    </source>
</evidence>
<dbReference type="InterPro" id="IPR001387">
    <property type="entry name" value="Cro/C1-type_HTH"/>
</dbReference>
<dbReference type="RefSeq" id="WP_271324438.1">
    <property type="nucleotide sequence ID" value="NZ_JAAGKO020000029.1"/>
</dbReference>
<dbReference type="Gene3D" id="3.30.450.180">
    <property type="match status" value="1"/>
</dbReference>
<dbReference type="Pfam" id="PF17765">
    <property type="entry name" value="MLTR_LBD"/>
    <property type="match status" value="1"/>
</dbReference>
<dbReference type="CDD" id="cd00093">
    <property type="entry name" value="HTH_XRE"/>
    <property type="match status" value="1"/>
</dbReference>
<dbReference type="PANTHER" id="PTHR35010:SF2">
    <property type="entry name" value="BLL4672 PROTEIN"/>
    <property type="match status" value="1"/>
</dbReference>
<name>A0ABT6W3Q8_9ACTN</name>
<sequence length="279" mass="30557">MGSAERAYAPDALRGLLRRARERIARAGVGGLPELRLAAGLSAVPRTGRRDRGLTQYDMDVLLGRPPGAWYSRFERGMIANPAGPDLHRLAEVLGLDATTWDALWKCLYGRPPTDPEGLLGVAQAPPIWYSVVTSSPLPAYVVDEGFDVLWHSPAADELWGGCPHNTVLSVLAADARVRENVLVDWPYWCLTAVSQLAGALRERPTHRRLLQIRDIALLDPQVRAVWDRQAASPTLFSGGGRRLMRHAGTGRVGAVSCAVAVLEGVVGYRVEFLRWTQI</sequence>
<keyword evidence="3" id="KW-1185">Reference proteome</keyword>
<reference evidence="2 3" key="1">
    <citation type="submission" date="2023-05" db="EMBL/GenBank/DDBJ databases">
        <title>Streptantibioticus silvisoli sp. nov., acidotolerant actinomycetes 1 from pine litter.</title>
        <authorList>
            <person name="Swiecimska M."/>
            <person name="Golinska P."/>
            <person name="Sangal V."/>
            <person name="Wachnowicz B."/>
            <person name="Goodfellow M."/>
        </authorList>
    </citation>
    <scope>NUCLEOTIDE SEQUENCE [LARGE SCALE GENOMIC DNA]</scope>
    <source>
        <strain evidence="2 3">SL54</strain>
    </source>
</reference>
<dbReference type="Proteomes" id="UP001156398">
    <property type="component" value="Unassembled WGS sequence"/>
</dbReference>
<feature type="domain" description="MmyB-like transcription regulator ligand binding" evidence="1">
    <location>
        <begin position="136"/>
        <end position="235"/>
    </location>
</feature>
<protein>
    <recommendedName>
        <fullName evidence="1">MmyB-like transcription regulator ligand binding domain-containing protein</fullName>
    </recommendedName>
</protein>
<proteinExistence type="predicted"/>
<dbReference type="InterPro" id="IPR041413">
    <property type="entry name" value="MLTR_LBD"/>
</dbReference>